<dbReference type="AlphaFoldDB" id="A0AAV3WV30"/>
<organism evidence="5 6">
    <name type="scientific">Marinilactibacillus psychrotolerans</name>
    <dbReference type="NCBI Taxonomy" id="191770"/>
    <lineage>
        <taxon>Bacteria</taxon>
        <taxon>Bacillati</taxon>
        <taxon>Bacillota</taxon>
        <taxon>Bacilli</taxon>
        <taxon>Lactobacillales</taxon>
        <taxon>Carnobacteriaceae</taxon>
        <taxon>Marinilactibacillus</taxon>
    </lineage>
</organism>
<evidence type="ECO:0000313" key="5">
    <source>
        <dbReference type="EMBL" id="GEQ36028.1"/>
    </source>
</evidence>
<dbReference type="GeneID" id="96911545"/>
<sequence>MRESQFQKKVIDYLKSKNVWHVKYWAGSQFTKEGVPDILACIDGTFHGIELKTDIGKPSKLQLFNIKKIKESGGEAYILRPRDFEEWKGEWFLE</sequence>
<proteinExistence type="predicted"/>
<evidence type="ECO:0000259" key="4">
    <source>
        <dbReference type="SMART" id="SM00990"/>
    </source>
</evidence>
<dbReference type="Proteomes" id="UP000887127">
    <property type="component" value="Unassembled WGS sequence"/>
</dbReference>
<evidence type="ECO:0000256" key="3">
    <source>
        <dbReference type="ARBA" id="ARBA00022801"/>
    </source>
</evidence>
<dbReference type="GO" id="GO:0016788">
    <property type="term" value="F:hydrolase activity, acting on ester bonds"/>
    <property type="evidence" value="ECO:0007669"/>
    <property type="project" value="InterPro"/>
</dbReference>
<reference evidence="5" key="1">
    <citation type="submission" date="2019-08" db="EMBL/GenBank/DDBJ databases">
        <title>Marinilactibacillus psychrotolerans M13-2T whole genome sequencing project.</title>
        <authorList>
            <person name="Ishikawa M."/>
            <person name="Suzuki T."/>
            <person name="Matsutani M."/>
        </authorList>
    </citation>
    <scope>NUCLEOTIDE SEQUENCE</scope>
    <source>
        <strain evidence="5">M13-2T</strain>
    </source>
</reference>
<dbReference type="InterPro" id="IPR014883">
    <property type="entry name" value="VRR_NUC"/>
</dbReference>
<dbReference type="SUPFAM" id="SSF52980">
    <property type="entry name" value="Restriction endonuclease-like"/>
    <property type="match status" value="1"/>
</dbReference>
<evidence type="ECO:0000313" key="6">
    <source>
        <dbReference type="Proteomes" id="UP000887127"/>
    </source>
</evidence>
<protein>
    <recommendedName>
        <fullName evidence="4">VRR-NUC domain-containing protein</fullName>
    </recommendedName>
</protein>
<feature type="domain" description="VRR-NUC" evidence="4">
    <location>
        <begin position="1"/>
        <end position="83"/>
    </location>
</feature>
<name>A0AAV3WV30_9LACT</name>
<dbReference type="SMART" id="SM00990">
    <property type="entry name" value="VRR_NUC"/>
    <property type="match status" value="1"/>
</dbReference>
<comment type="caution">
    <text evidence="5">The sequence shown here is derived from an EMBL/GenBank/DDBJ whole genome shotgun (WGS) entry which is preliminary data.</text>
</comment>
<dbReference type="Gene3D" id="3.40.1350.10">
    <property type="match status" value="1"/>
</dbReference>
<dbReference type="InterPro" id="IPR011335">
    <property type="entry name" value="Restrct_endonuc-II-like"/>
</dbReference>
<dbReference type="RefSeq" id="WP_091761318.1">
    <property type="nucleotide sequence ID" value="NZ_BJVX01000010.1"/>
</dbReference>
<evidence type="ECO:0000256" key="2">
    <source>
        <dbReference type="ARBA" id="ARBA00022722"/>
    </source>
</evidence>
<dbReference type="GO" id="GO:0004518">
    <property type="term" value="F:nuclease activity"/>
    <property type="evidence" value="ECO:0007669"/>
    <property type="project" value="UniProtKB-KW"/>
</dbReference>
<dbReference type="InterPro" id="IPR011856">
    <property type="entry name" value="tRNA_endonuc-like_dom_sf"/>
</dbReference>
<comment type="cofactor">
    <cofactor evidence="1">
        <name>Mg(2+)</name>
        <dbReference type="ChEBI" id="CHEBI:18420"/>
    </cofactor>
</comment>
<dbReference type="EMBL" id="BKBI01000010">
    <property type="protein sequence ID" value="GEQ36028.1"/>
    <property type="molecule type" value="Genomic_DNA"/>
</dbReference>
<gene>
    <name evidence="5" type="ORF">M132T_15360</name>
</gene>
<evidence type="ECO:0000256" key="1">
    <source>
        <dbReference type="ARBA" id="ARBA00001946"/>
    </source>
</evidence>
<keyword evidence="2" id="KW-0540">Nuclease</keyword>
<keyword evidence="3" id="KW-0378">Hydrolase</keyword>
<accession>A0AAV3WV30</accession>
<dbReference type="GO" id="GO:0003676">
    <property type="term" value="F:nucleic acid binding"/>
    <property type="evidence" value="ECO:0007669"/>
    <property type="project" value="InterPro"/>
</dbReference>